<dbReference type="InterPro" id="IPR036291">
    <property type="entry name" value="NAD(P)-bd_dom_sf"/>
</dbReference>
<dbReference type="OrthoDB" id="9618247at2759"/>
<dbReference type="GO" id="GO:0004303">
    <property type="term" value="F:estradiol 17-beta-dehydrogenase [NAD(P)+] activity"/>
    <property type="evidence" value="ECO:0007669"/>
    <property type="project" value="UniProtKB-EC"/>
</dbReference>
<dbReference type="InterPro" id="IPR051019">
    <property type="entry name" value="VLCFA-Steroid_DH"/>
</dbReference>
<dbReference type="SUPFAM" id="SSF51735">
    <property type="entry name" value="NAD(P)-binding Rossmann-fold domains"/>
    <property type="match status" value="1"/>
</dbReference>
<evidence type="ECO:0000313" key="8">
    <source>
        <dbReference type="RefSeq" id="XP_008063317.2"/>
    </source>
</evidence>
<keyword evidence="3" id="KW-0444">Lipid biosynthesis</keyword>
<evidence type="ECO:0000256" key="6">
    <source>
        <dbReference type="ARBA" id="ARBA00038261"/>
    </source>
</evidence>
<dbReference type="Proteomes" id="UP000189704">
    <property type="component" value="Unplaced"/>
</dbReference>
<dbReference type="PANTHER" id="PTHR43899:SF10">
    <property type="entry name" value="20BETA-HYDROXYSTEROID DEHYDROGENASE TYPE 2"/>
    <property type="match status" value="1"/>
</dbReference>
<organism evidence="7 8">
    <name type="scientific">Carlito syrichta</name>
    <name type="common">Philippine tarsier</name>
    <name type="synonym">Tarsius syrichta</name>
    <dbReference type="NCBI Taxonomy" id="1868482"/>
    <lineage>
        <taxon>Eukaryota</taxon>
        <taxon>Metazoa</taxon>
        <taxon>Chordata</taxon>
        <taxon>Craniata</taxon>
        <taxon>Vertebrata</taxon>
        <taxon>Euteleostomi</taxon>
        <taxon>Mammalia</taxon>
        <taxon>Eutheria</taxon>
        <taxon>Euarchontoglires</taxon>
        <taxon>Primates</taxon>
        <taxon>Haplorrhini</taxon>
        <taxon>Tarsiiformes</taxon>
        <taxon>Tarsiidae</taxon>
        <taxon>Carlito</taxon>
    </lineage>
</organism>
<gene>
    <name evidence="8" type="primary">LOC103267543</name>
</gene>
<dbReference type="KEGG" id="csyr:103267543"/>
<keyword evidence="3" id="KW-0443">Lipid metabolism</keyword>
<evidence type="ECO:0000256" key="1">
    <source>
        <dbReference type="ARBA" id="ARBA00004240"/>
    </source>
</evidence>
<name>A0A1U7UDH7_CARSF</name>
<comment type="similarity">
    <text evidence="6">Belongs to the short-chain dehydrogenases/reductases (SDR) family. 17-beta-HSD 3 subfamily.</text>
</comment>
<keyword evidence="2" id="KW-0521">NADP</keyword>
<protein>
    <recommendedName>
        <fullName evidence="5">17beta-estradiol 17-dehydrogenase</fullName>
        <ecNumber evidence="5">1.1.1.62</ecNumber>
    </recommendedName>
</protein>
<evidence type="ECO:0000256" key="2">
    <source>
        <dbReference type="ARBA" id="ARBA00022857"/>
    </source>
</evidence>
<keyword evidence="3" id="KW-0752">Steroid biosynthesis</keyword>
<sequence>MATPESSKTMGRWSGNGLGDLFEIVVTGATSGNGKAYAHELARRGLNIVLISRSLSKLEQEAKEIERLHGRNTRIIVADFTGGLEIYGAIEAELQDLEIGVLVNNVGMPYTQQRSLQKLLDCDNVAKRISDIVNCNVMSVVQMTRIILPQMVTRGKGIIINMSSVTDSRPWPFLAMYSATKAFMRNFSVAVGAEYFPEGITVQIVSPSMVATNMTSHLKPGLLVKTPEDFAREALDTLGLSSDVTGCLNHAVQACQLPCSLSQDQADMQPRQYVTLSASPSTVSKIKSSYPKLKGFPAPGIKESGQMKAFWSQYLSSLSPKLLSRKDAGQSLPFQEFPD</sequence>
<dbReference type="GO" id="GO:0006694">
    <property type="term" value="P:steroid biosynthetic process"/>
    <property type="evidence" value="ECO:0007669"/>
    <property type="project" value="UniProtKB-KW"/>
</dbReference>
<dbReference type="Pfam" id="PF00106">
    <property type="entry name" value="adh_short"/>
    <property type="match status" value="1"/>
</dbReference>
<dbReference type="PRINTS" id="PR00081">
    <property type="entry name" value="GDHRDH"/>
</dbReference>
<keyword evidence="7" id="KW-1185">Reference proteome</keyword>
<comment type="subcellular location">
    <subcellularLocation>
        <location evidence="1">Endoplasmic reticulum</location>
    </subcellularLocation>
</comment>
<dbReference type="EC" id="1.1.1.62" evidence="5"/>
<dbReference type="GO" id="GO:0005783">
    <property type="term" value="C:endoplasmic reticulum"/>
    <property type="evidence" value="ECO:0007669"/>
    <property type="project" value="UniProtKB-SubCell"/>
</dbReference>
<dbReference type="InterPro" id="IPR002347">
    <property type="entry name" value="SDR_fam"/>
</dbReference>
<dbReference type="PANTHER" id="PTHR43899">
    <property type="entry name" value="RH59310P"/>
    <property type="match status" value="1"/>
</dbReference>
<keyword evidence="4" id="KW-0560">Oxidoreductase</keyword>
<dbReference type="FunFam" id="3.40.50.720:FF:000137">
    <property type="entry name" value="Hydroxysteroid (17-beta) dehydrogenase 3"/>
    <property type="match status" value="1"/>
</dbReference>
<evidence type="ECO:0000313" key="7">
    <source>
        <dbReference type="Proteomes" id="UP000189704"/>
    </source>
</evidence>
<proteinExistence type="inferred from homology"/>
<evidence type="ECO:0000256" key="3">
    <source>
        <dbReference type="ARBA" id="ARBA00022955"/>
    </source>
</evidence>
<dbReference type="PROSITE" id="PS00061">
    <property type="entry name" value="ADH_SHORT"/>
    <property type="match status" value="1"/>
</dbReference>
<dbReference type="RefSeq" id="XP_008063317.2">
    <property type="nucleotide sequence ID" value="XM_008065126.2"/>
</dbReference>
<evidence type="ECO:0000256" key="4">
    <source>
        <dbReference type="ARBA" id="ARBA00023002"/>
    </source>
</evidence>
<evidence type="ECO:0000256" key="5">
    <source>
        <dbReference type="ARBA" id="ARBA00024072"/>
    </source>
</evidence>
<dbReference type="Gene3D" id="3.40.50.720">
    <property type="entry name" value="NAD(P)-binding Rossmann-like Domain"/>
    <property type="match status" value="1"/>
</dbReference>
<dbReference type="GeneID" id="103267543"/>
<reference evidence="8" key="1">
    <citation type="submission" date="2025-08" db="UniProtKB">
        <authorList>
            <consortium name="RefSeq"/>
        </authorList>
    </citation>
    <scope>IDENTIFICATION</scope>
</reference>
<dbReference type="InterPro" id="IPR020904">
    <property type="entry name" value="Sc_DH/Rdtase_CS"/>
</dbReference>
<dbReference type="CDD" id="cd05356">
    <property type="entry name" value="17beta-HSD1_like_SDR_c"/>
    <property type="match status" value="1"/>
</dbReference>
<accession>A0A1U7UDH7</accession>
<dbReference type="PRINTS" id="PR00080">
    <property type="entry name" value="SDRFAMILY"/>
</dbReference>
<dbReference type="AlphaFoldDB" id="A0A1U7UDH7"/>